<protein>
    <recommendedName>
        <fullName evidence="3">RRM domain-containing protein</fullName>
    </recommendedName>
</protein>
<accession>T1IYE5</accession>
<dbReference type="InterPro" id="IPR000504">
    <property type="entry name" value="RRM_dom"/>
</dbReference>
<dbReference type="InterPro" id="IPR012677">
    <property type="entry name" value="Nucleotide-bd_a/b_plait_sf"/>
</dbReference>
<dbReference type="EMBL" id="JH431682">
    <property type="status" value="NOT_ANNOTATED_CDS"/>
    <property type="molecule type" value="Genomic_DNA"/>
</dbReference>
<reference evidence="5" key="1">
    <citation type="submission" date="2011-05" db="EMBL/GenBank/DDBJ databases">
        <authorList>
            <person name="Richards S.R."/>
            <person name="Qu J."/>
            <person name="Jiang H."/>
            <person name="Jhangiani S.N."/>
            <person name="Agravi P."/>
            <person name="Goodspeed R."/>
            <person name="Gross S."/>
            <person name="Mandapat C."/>
            <person name="Jackson L."/>
            <person name="Mathew T."/>
            <person name="Pu L."/>
            <person name="Thornton R."/>
            <person name="Saada N."/>
            <person name="Wilczek-Boney K.B."/>
            <person name="Lee S."/>
            <person name="Kovar C."/>
            <person name="Wu Y."/>
            <person name="Scherer S.E."/>
            <person name="Worley K.C."/>
            <person name="Muzny D.M."/>
            <person name="Gibbs R."/>
        </authorList>
    </citation>
    <scope>NUCLEOTIDE SEQUENCE</scope>
    <source>
        <strain evidence="5">Brora</strain>
    </source>
</reference>
<dbReference type="InterPro" id="IPR050886">
    <property type="entry name" value="RNA-binding_reg"/>
</dbReference>
<dbReference type="PANTHER" id="PTHR48024">
    <property type="entry name" value="GEO13361P1-RELATED"/>
    <property type="match status" value="1"/>
</dbReference>
<dbReference type="Gene3D" id="3.30.70.330">
    <property type="match status" value="1"/>
</dbReference>
<dbReference type="PANTHER" id="PTHR48024:SF56">
    <property type="entry name" value="HETEROGENEOUS NUCLEAR RIBONUCLEOPROTEIN A0"/>
    <property type="match status" value="1"/>
</dbReference>
<dbReference type="HOGENOM" id="CLU_012062_28_10_1"/>
<keyword evidence="5" id="KW-1185">Reference proteome</keyword>
<dbReference type="AlphaFoldDB" id="T1IYE5"/>
<keyword evidence="1 2" id="KW-0694">RNA-binding</keyword>
<organism evidence="4 5">
    <name type="scientific">Strigamia maritima</name>
    <name type="common">European centipede</name>
    <name type="synonym">Geophilus maritimus</name>
    <dbReference type="NCBI Taxonomy" id="126957"/>
    <lineage>
        <taxon>Eukaryota</taxon>
        <taxon>Metazoa</taxon>
        <taxon>Ecdysozoa</taxon>
        <taxon>Arthropoda</taxon>
        <taxon>Myriapoda</taxon>
        <taxon>Chilopoda</taxon>
        <taxon>Pleurostigmophora</taxon>
        <taxon>Geophilomorpha</taxon>
        <taxon>Linotaeniidae</taxon>
        <taxon>Strigamia</taxon>
    </lineage>
</organism>
<dbReference type="SUPFAM" id="SSF54928">
    <property type="entry name" value="RNA-binding domain, RBD"/>
    <property type="match status" value="1"/>
</dbReference>
<dbReference type="FunFam" id="3.30.70.330:FF:000494">
    <property type="entry name" value="28 kDa ribonucleoprotein, chloroplastic"/>
    <property type="match status" value="1"/>
</dbReference>
<dbReference type="eggNOG" id="KOG0118">
    <property type="taxonomic scope" value="Eukaryota"/>
</dbReference>
<evidence type="ECO:0000313" key="4">
    <source>
        <dbReference type="EnsemblMetazoa" id="SMAR006253-PA"/>
    </source>
</evidence>
<dbReference type="PROSITE" id="PS50102">
    <property type="entry name" value="RRM"/>
    <property type="match status" value="1"/>
</dbReference>
<evidence type="ECO:0000313" key="5">
    <source>
        <dbReference type="Proteomes" id="UP000014500"/>
    </source>
</evidence>
<dbReference type="OMA" id="GFVMFSQ"/>
<dbReference type="Pfam" id="PF00076">
    <property type="entry name" value="RRM_1"/>
    <property type="match status" value="1"/>
</dbReference>
<sequence length="93" mass="10291">MASRLHRIFVNNLPWSVGVRELREHFSQFGSIATANVLFDKETGMSKGFGFVEFGHKDGQIAALRNDTHIIDDTVVNVQMSGMGSGSVDHELQ</sequence>
<dbReference type="Proteomes" id="UP000014500">
    <property type="component" value="Unassembled WGS sequence"/>
</dbReference>
<evidence type="ECO:0000256" key="1">
    <source>
        <dbReference type="ARBA" id="ARBA00022884"/>
    </source>
</evidence>
<dbReference type="SMART" id="SM00360">
    <property type="entry name" value="RRM"/>
    <property type="match status" value="1"/>
</dbReference>
<name>T1IYE5_STRMM</name>
<dbReference type="InterPro" id="IPR035979">
    <property type="entry name" value="RBD_domain_sf"/>
</dbReference>
<dbReference type="GO" id="GO:0005634">
    <property type="term" value="C:nucleus"/>
    <property type="evidence" value="ECO:0007669"/>
    <property type="project" value="TreeGrafter"/>
</dbReference>
<dbReference type="PhylomeDB" id="T1IYE5"/>
<evidence type="ECO:0000256" key="2">
    <source>
        <dbReference type="PROSITE-ProRule" id="PRU00176"/>
    </source>
</evidence>
<evidence type="ECO:0000259" key="3">
    <source>
        <dbReference type="PROSITE" id="PS50102"/>
    </source>
</evidence>
<dbReference type="EnsemblMetazoa" id="SMAR006253-RA">
    <property type="protein sequence ID" value="SMAR006253-PA"/>
    <property type="gene ID" value="SMAR006253"/>
</dbReference>
<dbReference type="STRING" id="126957.T1IYE5"/>
<feature type="domain" description="RRM" evidence="3">
    <location>
        <begin position="6"/>
        <end position="83"/>
    </location>
</feature>
<reference evidence="4" key="2">
    <citation type="submission" date="2015-02" db="UniProtKB">
        <authorList>
            <consortium name="EnsemblMetazoa"/>
        </authorList>
    </citation>
    <scope>IDENTIFICATION</scope>
</reference>
<proteinExistence type="predicted"/>
<dbReference type="GO" id="GO:0003723">
    <property type="term" value="F:RNA binding"/>
    <property type="evidence" value="ECO:0007669"/>
    <property type="project" value="UniProtKB-UniRule"/>
</dbReference>